<dbReference type="RefSeq" id="WP_133613466.1">
    <property type="nucleotide sequence ID" value="NZ_SNYW01000008.1"/>
</dbReference>
<dbReference type="OrthoDB" id="9146224at2"/>
<organism evidence="2 3">
    <name type="scientific">Dongia mobilis</name>
    <dbReference type="NCBI Taxonomy" id="578943"/>
    <lineage>
        <taxon>Bacteria</taxon>
        <taxon>Pseudomonadati</taxon>
        <taxon>Pseudomonadota</taxon>
        <taxon>Alphaproteobacteria</taxon>
        <taxon>Rhodospirillales</taxon>
        <taxon>Dongiaceae</taxon>
        <taxon>Dongia</taxon>
    </lineage>
</organism>
<comment type="caution">
    <text evidence="2">The sequence shown here is derived from an EMBL/GenBank/DDBJ whole genome shotgun (WGS) entry which is preliminary data.</text>
</comment>
<reference evidence="2 3" key="1">
    <citation type="submission" date="2019-03" db="EMBL/GenBank/DDBJ databases">
        <title>Genomic Encyclopedia of Type Strains, Phase III (KMG-III): the genomes of soil and plant-associated and newly described type strains.</title>
        <authorList>
            <person name="Whitman W."/>
        </authorList>
    </citation>
    <scope>NUCLEOTIDE SEQUENCE [LARGE SCALE GENOMIC DNA]</scope>
    <source>
        <strain evidence="2 3">CGMCC 1.7660</strain>
    </source>
</reference>
<proteinExistence type="predicted"/>
<dbReference type="AlphaFoldDB" id="A0A4R6WSX0"/>
<dbReference type="EMBL" id="SNYW01000008">
    <property type="protein sequence ID" value="TDQ82164.1"/>
    <property type="molecule type" value="Genomic_DNA"/>
</dbReference>
<keyword evidence="3" id="KW-1185">Reference proteome</keyword>
<protein>
    <submittedName>
        <fullName evidence="2">NACHT domain-containing protein</fullName>
    </submittedName>
</protein>
<sequence length="744" mass="82992">MNLSLEQLTDELGVFSDMGTSSPKVSDGPNYISFEIVRNGQRQLIKFDKKSSIVTLRTENEAERKHASYRALLASATFANLREWAGTQRRVLMQTIKDIEELIPIEGNLSNLSIESTGTAKELMNGYLESNEHGSPGVRVLLIDGPAGIGKTRLIESVALNRAQNFAKQQKPLILHVKSRGRVLTYLQDLIAFSLQTIRAQVTYDQVPILVRHGLIQLAIDGFDELGDPNGYDTAWAQVRDLVQEIEGQGALILAGRETFIGRERLLKAVPRLSQKGHNVAVLSLVAVQPATAKKWLRSKGWSEQQFSGADYWGLFEEGSYALRPFFLNRLEEIYSDHADFVSNPPLIMLVNRMIEREAEKFGDQVAATFGEHQRRTIVASILSEVARDISENQSDSIDEEALVWIVDAVLGDEADPTVANLLKNRVLALAFLQNDDRKGRRSFAHSEFFNFFLSTSAIDALSKGEIPKFLRRNIIGADFLVTFGLVLESKNADQIRDFLVSASELLHASPLDRSSRNIGALMISAIPISDGVPNFAIKNVDVDDAVIRGKGQKSSLINVTINQLDIREADIAQVVFESVQIGVLISDATTRVSATFPNVSWIETLQIDGKELTLLDSDALDWLDSHGRVESSGLKENLVLDQLRTSPLYNLLQKVCRTMLRQHWIRSEGDDRATLLVDDERWEELVQLLARHDLLVVDTSKQVGGRPSKFFHVRQARSILAEEMENQKVRGLLDDVVAASTHH</sequence>
<evidence type="ECO:0000313" key="3">
    <source>
        <dbReference type="Proteomes" id="UP000295783"/>
    </source>
</evidence>
<feature type="domain" description="NACHT" evidence="1">
    <location>
        <begin position="139"/>
        <end position="226"/>
    </location>
</feature>
<gene>
    <name evidence="2" type="ORF">A8950_1986</name>
</gene>
<evidence type="ECO:0000313" key="2">
    <source>
        <dbReference type="EMBL" id="TDQ82164.1"/>
    </source>
</evidence>
<dbReference type="InterPro" id="IPR007111">
    <property type="entry name" value="NACHT_NTPase"/>
</dbReference>
<accession>A0A4R6WSX0</accession>
<dbReference type="Proteomes" id="UP000295783">
    <property type="component" value="Unassembled WGS sequence"/>
</dbReference>
<dbReference type="InterPro" id="IPR027417">
    <property type="entry name" value="P-loop_NTPase"/>
</dbReference>
<evidence type="ECO:0000259" key="1">
    <source>
        <dbReference type="PROSITE" id="PS50837"/>
    </source>
</evidence>
<dbReference type="Gene3D" id="3.40.50.300">
    <property type="entry name" value="P-loop containing nucleotide triphosphate hydrolases"/>
    <property type="match status" value="1"/>
</dbReference>
<name>A0A4R6WSX0_9PROT</name>
<dbReference type="PROSITE" id="PS50837">
    <property type="entry name" value="NACHT"/>
    <property type="match status" value="1"/>
</dbReference>
<dbReference type="Pfam" id="PF05729">
    <property type="entry name" value="NACHT"/>
    <property type="match status" value="1"/>
</dbReference>